<evidence type="ECO:0000313" key="1">
    <source>
        <dbReference type="EMBL" id="SEK53856.1"/>
    </source>
</evidence>
<protein>
    <submittedName>
        <fullName evidence="1">Uncharacterized protein</fullName>
    </submittedName>
</protein>
<dbReference type="RefSeq" id="WP_085282171.1">
    <property type="nucleotide sequence ID" value="NZ_FOBI01000001.1"/>
</dbReference>
<dbReference type="EMBL" id="FOBI01000001">
    <property type="protein sequence ID" value="SEK53856.1"/>
    <property type="molecule type" value="Genomic_DNA"/>
</dbReference>
<reference evidence="2" key="1">
    <citation type="submission" date="2016-10" db="EMBL/GenBank/DDBJ databases">
        <authorList>
            <person name="Varghese N."/>
            <person name="Submissions S."/>
        </authorList>
    </citation>
    <scope>NUCLEOTIDE SEQUENCE [LARGE SCALE GENOMIC DNA]</scope>
    <source>
        <strain evidence="2">CGMCC 1.9127</strain>
    </source>
</reference>
<dbReference type="Proteomes" id="UP000199297">
    <property type="component" value="Unassembled WGS sequence"/>
</dbReference>
<dbReference type="STRING" id="641665.GCA_002104455_00100"/>
<accession>A0A1H7HU17</accession>
<evidence type="ECO:0000313" key="2">
    <source>
        <dbReference type="Proteomes" id="UP000199297"/>
    </source>
</evidence>
<dbReference type="OrthoDB" id="6385903at2"/>
<dbReference type="AlphaFoldDB" id="A0A1H7HU17"/>
<name>A0A1H7HU17_9GAMM</name>
<keyword evidence="2" id="KW-1185">Reference proteome</keyword>
<proteinExistence type="predicted"/>
<organism evidence="1 2">
    <name type="scientific">Colwellia chukchiensis</name>
    <dbReference type="NCBI Taxonomy" id="641665"/>
    <lineage>
        <taxon>Bacteria</taxon>
        <taxon>Pseudomonadati</taxon>
        <taxon>Pseudomonadota</taxon>
        <taxon>Gammaproteobacteria</taxon>
        <taxon>Alteromonadales</taxon>
        <taxon>Colwelliaceae</taxon>
        <taxon>Colwellia</taxon>
    </lineage>
</organism>
<gene>
    <name evidence="1" type="ORF">SAMN05216262_101605</name>
</gene>
<sequence>MNKTSFPEALSRCVKIDQWIFEVKSVRAIRVNEFGQPYSATANITLNGDSAYIDGLLTKEGEDFNREDYQAFVKLTQQLELKSFNFDRFKKQRRVSHTVKVAPIEPLAPELKLVKA</sequence>